<organism evidence="2 3">
    <name type="scientific">Curvibacter cyanobacteriorum</name>
    <dbReference type="NCBI Taxonomy" id="3026422"/>
    <lineage>
        <taxon>Bacteria</taxon>
        <taxon>Pseudomonadati</taxon>
        <taxon>Pseudomonadota</taxon>
        <taxon>Betaproteobacteria</taxon>
        <taxon>Burkholderiales</taxon>
        <taxon>Comamonadaceae</taxon>
        <taxon>Curvibacter</taxon>
    </lineage>
</organism>
<dbReference type="InterPro" id="IPR009081">
    <property type="entry name" value="PP-bd_ACP"/>
</dbReference>
<dbReference type="SUPFAM" id="SSF47336">
    <property type="entry name" value="ACP-like"/>
    <property type="match status" value="1"/>
</dbReference>
<comment type="caution">
    <text evidence="2">The sequence shown here is derived from an EMBL/GenBank/DDBJ whole genome shotgun (WGS) entry which is preliminary data.</text>
</comment>
<evidence type="ECO:0000313" key="3">
    <source>
        <dbReference type="Proteomes" id="UP001528673"/>
    </source>
</evidence>
<dbReference type="NCBIfam" id="NF005480">
    <property type="entry name" value="PRK07081.1"/>
    <property type="match status" value="1"/>
</dbReference>
<dbReference type="Gene3D" id="1.10.1200.10">
    <property type="entry name" value="ACP-like"/>
    <property type="match status" value="1"/>
</dbReference>
<feature type="domain" description="Carrier" evidence="1">
    <location>
        <begin position="1"/>
        <end position="77"/>
    </location>
</feature>
<keyword evidence="3" id="KW-1185">Reference proteome</keyword>
<dbReference type="Pfam" id="PF00550">
    <property type="entry name" value="PP-binding"/>
    <property type="match status" value="1"/>
</dbReference>
<proteinExistence type="predicted"/>
<accession>A0ABT5MT53</accession>
<dbReference type="EMBL" id="JAQSIP010000001">
    <property type="protein sequence ID" value="MDD0837224.1"/>
    <property type="molecule type" value="Genomic_DNA"/>
</dbReference>
<name>A0ABT5MT53_9BURK</name>
<reference evidence="2 3" key="1">
    <citation type="submission" date="2023-02" db="EMBL/GenBank/DDBJ databases">
        <title>Bacterial whole genomic sequence of Curvibacter sp. HBC61.</title>
        <authorList>
            <person name="Le V."/>
            <person name="Ko S.-R."/>
            <person name="Ahn C.-Y."/>
            <person name="Oh H.-M."/>
        </authorList>
    </citation>
    <scope>NUCLEOTIDE SEQUENCE [LARGE SCALE GENOMIC DNA]</scope>
    <source>
        <strain evidence="2 3">HBC61</strain>
    </source>
</reference>
<sequence>MNNTLREIFAKQGRLAQALEGLSDDADLFAAGLDSLAIVNVMLAVEDSFDVEIPDEHLNRATFSSISALAAVLQKLQAEQHSA</sequence>
<dbReference type="RefSeq" id="WP_273948183.1">
    <property type="nucleotide sequence ID" value="NZ_JAQSIP010000001.1"/>
</dbReference>
<dbReference type="InterPro" id="IPR036736">
    <property type="entry name" value="ACP-like_sf"/>
</dbReference>
<gene>
    <name evidence="2" type="ORF">PSQ40_01445</name>
</gene>
<evidence type="ECO:0000259" key="1">
    <source>
        <dbReference type="PROSITE" id="PS50075"/>
    </source>
</evidence>
<dbReference type="Proteomes" id="UP001528673">
    <property type="component" value="Unassembled WGS sequence"/>
</dbReference>
<dbReference type="PROSITE" id="PS50075">
    <property type="entry name" value="CARRIER"/>
    <property type="match status" value="1"/>
</dbReference>
<evidence type="ECO:0000313" key="2">
    <source>
        <dbReference type="EMBL" id="MDD0837224.1"/>
    </source>
</evidence>
<protein>
    <submittedName>
        <fullName evidence="2">Acyl carrier protein</fullName>
    </submittedName>
</protein>